<dbReference type="PROSITE" id="PS01348">
    <property type="entry name" value="MRAY_2"/>
    <property type="match status" value="1"/>
</dbReference>
<dbReference type="OrthoDB" id="9783652at2"/>
<feature type="transmembrane region" description="Helical" evidence="8">
    <location>
        <begin position="313"/>
        <end position="332"/>
    </location>
</feature>
<evidence type="ECO:0000256" key="4">
    <source>
        <dbReference type="ARBA" id="ARBA00022692"/>
    </source>
</evidence>
<name>A0A1M5G577_9FLAO</name>
<evidence type="ECO:0000256" key="2">
    <source>
        <dbReference type="ARBA" id="ARBA00022475"/>
    </source>
</evidence>
<dbReference type="GO" id="GO:0044038">
    <property type="term" value="P:cell wall macromolecule biosynthetic process"/>
    <property type="evidence" value="ECO:0007669"/>
    <property type="project" value="TreeGrafter"/>
</dbReference>
<feature type="transmembrane region" description="Helical" evidence="8">
    <location>
        <begin position="175"/>
        <end position="193"/>
    </location>
</feature>
<feature type="binding site" evidence="7">
    <location>
        <position position="229"/>
    </location>
    <ligand>
        <name>Mg(2+)</name>
        <dbReference type="ChEBI" id="CHEBI:18420"/>
    </ligand>
</feature>
<feature type="binding site" evidence="7">
    <location>
        <position position="168"/>
    </location>
    <ligand>
        <name>Mg(2+)</name>
        <dbReference type="ChEBI" id="CHEBI:18420"/>
    </ligand>
</feature>
<feature type="transmembrane region" description="Helical" evidence="8">
    <location>
        <begin position="226"/>
        <end position="247"/>
    </location>
</feature>
<comment type="cofactor">
    <cofactor evidence="7">
        <name>Mg(2+)</name>
        <dbReference type="ChEBI" id="CHEBI:18420"/>
    </cofactor>
</comment>
<dbReference type="InterPro" id="IPR018480">
    <property type="entry name" value="PNAcMuramoyl-5peptid_Trfase_CS"/>
</dbReference>
<dbReference type="GO" id="GO:0046872">
    <property type="term" value="F:metal ion binding"/>
    <property type="evidence" value="ECO:0007669"/>
    <property type="project" value="UniProtKB-KW"/>
</dbReference>
<sequence length="385" mass="42834">MAYVYSLFSNPYVLVLISMLIPIVLSLRMYPVIIYLVKSKNLMDEPIERSMHTAKTPTLGGVGMFITFTLTLITAGMLLGLSQADLIKLLSLLAATITLMFLGIKDDLLGLAPKKKFMIQVLAAMLVIVLTDVRIASCYGLLGLEELPYWASVGFSIFVFLAVINAYNLIDGIDGLAGTIAIIVSTTFGAFYWLNGRYFMVAVSFALIGALIGFLRFNLSTRLKIFMGDCGSMFVGFLLAYQAISFLEFNATMVTPYTIHVAPIMAMAVLSYPILDTVRVFIIRISQKRSPFSADRNHIHHRLLTLGLSHKKATLTLGIINILVIALAFLIKDLYINLQLYLLVLVVPLLYFSPWLLFKPSGKKAKMQRKRTLAMLRSKLTNFLG</sequence>
<dbReference type="AlphaFoldDB" id="A0A1M5G577"/>
<dbReference type="Proteomes" id="UP000184406">
    <property type="component" value="Unassembled WGS sequence"/>
</dbReference>
<keyword evidence="10" id="KW-1185">Reference proteome</keyword>
<keyword evidence="4 8" id="KW-0812">Transmembrane</keyword>
<keyword evidence="6 8" id="KW-0472">Membrane</keyword>
<dbReference type="InterPro" id="IPR000715">
    <property type="entry name" value="Glycosyl_transferase_4"/>
</dbReference>
<dbReference type="GO" id="GO:0016780">
    <property type="term" value="F:phosphotransferase activity, for other substituted phosphate groups"/>
    <property type="evidence" value="ECO:0007669"/>
    <property type="project" value="InterPro"/>
</dbReference>
<feature type="transmembrane region" description="Helical" evidence="8">
    <location>
        <begin position="12"/>
        <end position="37"/>
    </location>
</feature>
<accession>A0A1M5G577</accession>
<dbReference type="GO" id="GO:0071555">
    <property type="term" value="P:cell wall organization"/>
    <property type="evidence" value="ECO:0007669"/>
    <property type="project" value="TreeGrafter"/>
</dbReference>
<dbReference type="GO" id="GO:0005886">
    <property type="term" value="C:plasma membrane"/>
    <property type="evidence" value="ECO:0007669"/>
    <property type="project" value="UniProtKB-SubCell"/>
</dbReference>
<dbReference type="PANTHER" id="PTHR22926">
    <property type="entry name" value="PHOSPHO-N-ACETYLMURAMOYL-PENTAPEPTIDE-TRANSFERASE"/>
    <property type="match status" value="1"/>
</dbReference>
<evidence type="ECO:0000256" key="1">
    <source>
        <dbReference type="ARBA" id="ARBA00004651"/>
    </source>
</evidence>
<evidence type="ECO:0000256" key="6">
    <source>
        <dbReference type="ARBA" id="ARBA00023136"/>
    </source>
</evidence>
<organism evidence="9 10">
    <name type="scientific">Arenibacter palladensis</name>
    <dbReference type="NCBI Taxonomy" id="237373"/>
    <lineage>
        <taxon>Bacteria</taxon>
        <taxon>Pseudomonadati</taxon>
        <taxon>Bacteroidota</taxon>
        <taxon>Flavobacteriia</taxon>
        <taxon>Flavobacteriales</taxon>
        <taxon>Flavobacteriaceae</taxon>
        <taxon>Arenibacter</taxon>
    </lineage>
</organism>
<keyword evidence="3 9" id="KW-0808">Transferase</keyword>
<reference evidence="10" key="1">
    <citation type="submission" date="2016-11" db="EMBL/GenBank/DDBJ databases">
        <authorList>
            <person name="Varghese N."/>
            <person name="Submissions S."/>
        </authorList>
    </citation>
    <scope>NUCLEOTIDE SEQUENCE [LARGE SCALE GENOMIC DNA]</scope>
    <source>
        <strain evidence="10">DSM 17539</strain>
    </source>
</reference>
<comment type="subcellular location">
    <subcellularLocation>
        <location evidence="1">Cell membrane</location>
        <topology evidence="1">Multi-pass membrane protein</topology>
    </subcellularLocation>
</comment>
<dbReference type="Pfam" id="PF00953">
    <property type="entry name" value="Glycos_transf_4"/>
    <property type="match status" value="1"/>
</dbReference>
<feature type="transmembrane region" description="Helical" evidence="8">
    <location>
        <begin position="58"/>
        <end position="80"/>
    </location>
</feature>
<evidence type="ECO:0000313" key="9">
    <source>
        <dbReference type="EMBL" id="SHF98859.1"/>
    </source>
</evidence>
<feature type="transmembrane region" description="Helical" evidence="8">
    <location>
        <begin position="117"/>
        <end position="142"/>
    </location>
</feature>
<feature type="transmembrane region" description="Helical" evidence="8">
    <location>
        <begin position="148"/>
        <end position="168"/>
    </location>
</feature>
<feature type="transmembrane region" description="Helical" evidence="8">
    <location>
        <begin position="338"/>
        <end position="358"/>
    </location>
</feature>
<gene>
    <name evidence="9" type="ORF">SAMN03080594_110114</name>
</gene>
<dbReference type="EMBL" id="FQUX01000010">
    <property type="protein sequence ID" value="SHF98859.1"/>
    <property type="molecule type" value="Genomic_DNA"/>
</dbReference>
<feature type="transmembrane region" description="Helical" evidence="8">
    <location>
        <begin position="259"/>
        <end position="282"/>
    </location>
</feature>
<dbReference type="PANTHER" id="PTHR22926:SF3">
    <property type="entry name" value="UNDECAPRENYL-PHOSPHATE ALPHA-N-ACETYLGLUCOSAMINYL 1-PHOSPHATE TRANSFERASE"/>
    <property type="match status" value="1"/>
</dbReference>
<evidence type="ECO:0000256" key="8">
    <source>
        <dbReference type="SAM" id="Phobius"/>
    </source>
</evidence>
<keyword evidence="7" id="KW-0479">Metal-binding</keyword>
<feature type="transmembrane region" description="Helical" evidence="8">
    <location>
        <begin position="199"/>
        <end position="219"/>
    </location>
</feature>
<feature type="transmembrane region" description="Helical" evidence="8">
    <location>
        <begin position="86"/>
        <end position="105"/>
    </location>
</feature>
<dbReference type="GO" id="GO:0009103">
    <property type="term" value="P:lipopolysaccharide biosynthetic process"/>
    <property type="evidence" value="ECO:0007669"/>
    <property type="project" value="TreeGrafter"/>
</dbReference>
<evidence type="ECO:0000313" key="10">
    <source>
        <dbReference type="Proteomes" id="UP000184406"/>
    </source>
</evidence>
<evidence type="ECO:0000256" key="5">
    <source>
        <dbReference type="ARBA" id="ARBA00022989"/>
    </source>
</evidence>
<keyword evidence="2" id="KW-1003">Cell membrane</keyword>
<dbReference type="RefSeq" id="WP_072864996.1">
    <property type="nucleotide sequence ID" value="NZ_FQUX01000010.1"/>
</dbReference>
<evidence type="ECO:0000256" key="3">
    <source>
        <dbReference type="ARBA" id="ARBA00022679"/>
    </source>
</evidence>
<keyword evidence="5 8" id="KW-1133">Transmembrane helix</keyword>
<keyword evidence="7" id="KW-0460">Magnesium</keyword>
<protein>
    <submittedName>
        <fullName evidence="9">UDP-N-acetylmuramyl pentapeptide phosphotransferase/UDP-N-acetylglucosamine-1-phosphate transferase</fullName>
    </submittedName>
</protein>
<proteinExistence type="predicted"/>
<dbReference type="CDD" id="cd06853">
    <property type="entry name" value="GT_WecA_like"/>
    <property type="match status" value="1"/>
</dbReference>
<evidence type="ECO:0000256" key="7">
    <source>
        <dbReference type="PIRSR" id="PIRSR600715-1"/>
    </source>
</evidence>